<protein>
    <submittedName>
        <fullName evidence="1">Uncharacterized protein</fullName>
    </submittedName>
</protein>
<sequence>MGIPFEIPAKSVEDHDISGSEIFGLIELEKHTGDDTGNRMEETVEERAVLEEKGTEIFINGKDAMAMADIDELKKHRGGTFHGVFISAGRTETAATTERNEFQLAAVGTAVHGTTKGRIAAV</sequence>
<comment type="caution">
    <text evidence="1">The sequence shown here is derived from an EMBL/GenBank/DDBJ whole genome shotgun (WGS) entry which is preliminary data.</text>
</comment>
<dbReference type="EMBL" id="BLYI01000060">
    <property type="protein sequence ID" value="GFO86195.1"/>
    <property type="molecule type" value="Genomic_DNA"/>
</dbReference>
<dbReference type="AlphaFoldDB" id="A0A916QBH1"/>
<gene>
    <name evidence="1" type="ORF">ANBU17_25420</name>
</gene>
<reference evidence="1" key="1">
    <citation type="submission" date="2020-06" db="EMBL/GenBank/DDBJ databases">
        <title>Characterization of fructooligosaccharide metabolism and fructooligosaccharide-degrading enzymes in human commensal butyrate producers.</title>
        <authorList>
            <person name="Tanno H."/>
            <person name="Fujii T."/>
            <person name="Hirano K."/>
            <person name="Maeno S."/>
            <person name="Tonozuka T."/>
            <person name="Sakamoto M."/>
            <person name="Ohkuma M."/>
            <person name="Tochio T."/>
            <person name="Endo A."/>
        </authorList>
    </citation>
    <scope>NUCLEOTIDE SEQUENCE</scope>
    <source>
        <strain evidence="1">JCM 17466</strain>
    </source>
</reference>
<dbReference type="Proteomes" id="UP000613208">
    <property type="component" value="Unassembled WGS sequence"/>
</dbReference>
<keyword evidence="2" id="KW-1185">Reference proteome</keyword>
<evidence type="ECO:0000313" key="1">
    <source>
        <dbReference type="EMBL" id="GFO86195.1"/>
    </source>
</evidence>
<accession>A0A916QBH1</accession>
<organism evidence="1 2">
    <name type="scientific">Anaerostipes butyraticus</name>
    <dbReference type="NCBI Taxonomy" id="645466"/>
    <lineage>
        <taxon>Bacteria</taxon>
        <taxon>Bacillati</taxon>
        <taxon>Bacillota</taxon>
        <taxon>Clostridia</taxon>
        <taxon>Lachnospirales</taxon>
        <taxon>Lachnospiraceae</taxon>
        <taxon>Anaerostipes</taxon>
    </lineage>
</organism>
<name>A0A916QBH1_9FIRM</name>
<proteinExistence type="predicted"/>
<evidence type="ECO:0000313" key="2">
    <source>
        <dbReference type="Proteomes" id="UP000613208"/>
    </source>
</evidence>